<dbReference type="RefSeq" id="XP_007833159.1">
    <property type="nucleotide sequence ID" value="XM_007834968.1"/>
</dbReference>
<gene>
    <name evidence="1" type="ORF">PFICI_06387</name>
</gene>
<dbReference type="OrthoDB" id="4776563at2759"/>
<sequence>MANSEFKASRPSSVRLLDYLTCPIGEPGLRVFRNSRKGQLQQKQQQHGLGQNDPYIVPKDLIQARQWRNFTYPVLRIALKDLLDFRPHDQELYSPAESSTGSANGNALGIAPFLSRIDFPVTALLNRVSRALRATARQSQWSQDLHFELEYLPWYNPDPRQNVSAPDREWHFYMRPGQRHLVVGLITDAADEFPLASLGSDAHNYRVQLTLQRARAACWAKGADYGFVLTPEGAALLRFRESGRLDNGPKVCFAVIPWARRGEDVNRVPLAMALWAVCALAEAEDRRMMREGEMPIPYPPPLNFWVLDEGAGAKTYRHAWLPQKTKGCPPGAVVQRRYAARARGPDAGITQKVEMHDQKKKKPTRRKRGKSVAVDRVFIVGINPEPWSCRLRPRKRRPNYRV</sequence>
<organism evidence="1 2">
    <name type="scientific">Pestalotiopsis fici (strain W106-1 / CGMCC3.15140)</name>
    <dbReference type="NCBI Taxonomy" id="1229662"/>
    <lineage>
        <taxon>Eukaryota</taxon>
        <taxon>Fungi</taxon>
        <taxon>Dikarya</taxon>
        <taxon>Ascomycota</taxon>
        <taxon>Pezizomycotina</taxon>
        <taxon>Sordariomycetes</taxon>
        <taxon>Xylariomycetidae</taxon>
        <taxon>Amphisphaeriales</taxon>
        <taxon>Sporocadaceae</taxon>
        <taxon>Pestalotiopsis</taxon>
    </lineage>
</organism>
<protein>
    <submittedName>
        <fullName evidence="1">Uncharacterized protein</fullName>
    </submittedName>
</protein>
<evidence type="ECO:0000313" key="1">
    <source>
        <dbReference type="EMBL" id="ETS81385.1"/>
    </source>
</evidence>
<accession>W3X5Q5</accession>
<name>W3X5Q5_PESFW</name>
<dbReference type="Proteomes" id="UP000030651">
    <property type="component" value="Unassembled WGS sequence"/>
</dbReference>
<dbReference type="KEGG" id="pfy:PFICI_06387"/>
<dbReference type="InParanoid" id="W3X5Q5"/>
<dbReference type="AlphaFoldDB" id="W3X5Q5"/>
<evidence type="ECO:0000313" key="2">
    <source>
        <dbReference type="Proteomes" id="UP000030651"/>
    </source>
</evidence>
<dbReference type="EMBL" id="KI912112">
    <property type="protein sequence ID" value="ETS81385.1"/>
    <property type="molecule type" value="Genomic_DNA"/>
</dbReference>
<dbReference type="GeneID" id="19271400"/>
<proteinExistence type="predicted"/>
<reference evidence="2" key="1">
    <citation type="journal article" date="2015" name="BMC Genomics">
        <title>Genomic and transcriptomic analysis of the endophytic fungus Pestalotiopsis fici reveals its lifestyle and high potential for synthesis of natural products.</title>
        <authorList>
            <person name="Wang X."/>
            <person name="Zhang X."/>
            <person name="Liu L."/>
            <person name="Xiang M."/>
            <person name="Wang W."/>
            <person name="Sun X."/>
            <person name="Che Y."/>
            <person name="Guo L."/>
            <person name="Liu G."/>
            <person name="Guo L."/>
            <person name="Wang C."/>
            <person name="Yin W.B."/>
            <person name="Stadler M."/>
            <person name="Zhang X."/>
            <person name="Liu X."/>
        </authorList>
    </citation>
    <scope>NUCLEOTIDE SEQUENCE [LARGE SCALE GENOMIC DNA]</scope>
    <source>
        <strain evidence="2">W106-1 / CGMCC3.15140</strain>
    </source>
</reference>
<keyword evidence="2" id="KW-1185">Reference proteome</keyword>
<dbReference type="HOGENOM" id="CLU_685317_0_0_1"/>